<comment type="caution">
    <text evidence="1">The sequence shown here is derived from an EMBL/GenBank/DDBJ whole genome shotgun (WGS) entry which is preliminary data.</text>
</comment>
<dbReference type="InterPro" id="IPR019059">
    <property type="entry name" value="Restrct_endonuc_II_HaeIII"/>
</dbReference>
<gene>
    <name evidence="1" type="ORF">E7R33_01895</name>
</gene>
<organism evidence="1">
    <name type="scientific">Campylobacter jejuni</name>
    <dbReference type="NCBI Taxonomy" id="197"/>
    <lineage>
        <taxon>Bacteria</taxon>
        <taxon>Pseudomonadati</taxon>
        <taxon>Campylobacterota</taxon>
        <taxon>Epsilonproteobacteria</taxon>
        <taxon>Campylobacterales</taxon>
        <taxon>Campylobacteraceae</taxon>
        <taxon>Campylobacter</taxon>
    </lineage>
</organism>
<reference evidence="1" key="1">
    <citation type="submission" date="2019-04" db="EMBL/GenBank/DDBJ databases">
        <authorList>
            <person name="Ashton P.M."/>
            <person name="Dallman T."/>
            <person name="Nair S."/>
            <person name="De Pinna E."/>
            <person name="Peters T."/>
            <person name="Grant K."/>
        </authorList>
    </citation>
    <scope>NUCLEOTIDE SEQUENCE</scope>
    <source>
        <strain evidence="1">OXC2688</strain>
    </source>
</reference>
<dbReference type="RefSeq" id="WP_039629259.1">
    <property type="nucleotide sequence ID" value="NZ_CP010459.1"/>
</dbReference>
<dbReference type="Pfam" id="PF09556">
    <property type="entry name" value="RE_HaeIII"/>
    <property type="match status" value="1"/>
</dbReference>
<dbReference type="EMBL" id="AACJHT010000002">
    <property type="protein sequence ID" value="EAK8045710.1"/>
    <property type="molecule type" value="Genomic_DNA"/>
</dbReference>
<protein>
    <submittedName>
        <fullName evidence="1">Type II restriction/modification enzyme, HaeIII family</fullName>
    </submittedName>
</protein>
<accession>A0A5T1D0M7</accession>
<sequence length="319" mass="37017">MSNKSNNQGRAYEFSYLIVLFEEISQIRPVKIIQNNSYSTALKAWNTLNSSEKTIYKTSALAGVSTIFDLEPLILDDGDDELELVIQSDNNGMEGDVRDILIIRRGIEWEIGLSIKHNHFAVKHSRISKNLDFGNKWYGIKCSKQYWEDVKPIFEYLETEKNNGAKWSDLSNKEDNVYFPLLNAFKNELNRQYQLFGQDIPKLMIEYLLGKFDFYKIIGIDGKKITQIQSYNLRGKLNKQGKKRKKVIELPISALPTRIISLEYKPNSKNTLELYLNGGWQFNFRIHNASTKVETSLKFDIQIIGMPTTIITIDCKWKY</sequence>
<dbReference type="AlphaFoldDB" id="A0A5T1D0M7"/>
<proteinExistence type="predicted"/>
<name>A0A5T1D0M7_CAMJU</name>
<evidence type="ECO:0000313" key="1">
    <source>
        <dbReference type="EMBL" id="EAK8045710.1"/>
    </source>
</evidence>